<dbReference type="PANTHER" id="PTHR30576">
    <property type="entry name" value="COLANIC BIOSYNTHESIS UDP-GLUCOSE LIPID CARRIER TRANSFERASE"/>
    <property type="match status" value="1"/>
</dbReference>
<name>A0ABT4USU5_9PSEU</name>
<evidence type="ECO:0000256" key="1">
    <source>
        <dbReference type="ARBA" id="ARBA00006464"/>
    </source>
</evidence>
<accession>A0ABT4USU5</accession>
<evidence type="ECO:0000259" key="3">
    <source>
        <dbReference type="Pfam" id="PF02397"/>
    </source>
</evidence>
<feature type="domain" description="Bacterial sugar transferase" evidence="3">
    <location>
        <begin position="39"/>
        <end position="232"/>
    </location>
</feature>
<evidence type="ECO:0000313" key="4">
    <source>
        <dbReference type="EMBL" id="MDA3624189.1"/>
    </source>
</evidence>
<keyword evidence="4" id="KW-0808">Transferase</keyword>
<organism evidence="4 5">
    <name type="scientific">Saccharopolyspora oryzae</name>
    <dbReference type="NCBI Taxonomy" id="2997343"/>
    <lineage>
        <taxon>Bacteria</taxon>
        <taxon>Bacillati</taxon>
        <taxon>Actinomycetota</taxon>
        <taxon>Actinomycetes</taxon>
        <taxon>Pseudonocardiales</taxon>
        <taxon>Pseudonocardiaceae</taxon>
        <taxon>Saccharopolyspora</taxon>
    </lineage>
</organism>
<comment type="similarity">
    <text evidence="1">Belongs to the bacterial sugar transferase family.</text>
</comment>
<sequence>MTELSCPSPELTGDRLPVLTAPDGPAANASPSTWDDRFRRALDVSLASAALAVLSAPMLLIALCIRSTSRGPALFRQQRVGLNGRPFTFYKFRTMRLDSSDAAHRELIVRELHGEDTKVNGSCKLAADPRITRFGGWLRRTSLDELPQLINVLRGEMTLVGPRPCQEWEAAMFPAEFQDRFTVLPGLTGLWQVRGRSALGTLDMLKLDAEYVRSRTVRLDLRILASTLPSMLRGDGAR</sequence>
<dbReference type="Pfam" id="PF02397">
    <property type="entry name" value="Bac_transf"/>
    <property type="match status" value="1"/>
</dbReference>
<reference evidence="4 5" key="1">
    <citation type="submission" date="2022-11" db="EMBL/GenBank/DDBJ databases">
        <title>Draft genome sequence of Saccharopolyspora sp. WRP15-2 isolated from rhizosphere soils of wild rice in Thailand.</title>
        <authorList>
            <person name="Duangmal K."/>
            <person name="Kammanee S."/>
            <person name="Muangham S."/>
        </authorList>
    </citation>
    <scope>NUCLEOTIDE SEQUENCE [LARGE SCALE GENOMIC DNA]</scope>
    <source>
        <strain evidence="4 5">WRP15-2</strain>
    </source>
</reference>
<dbReference type="PANTHER" id="PTHR30576:SF10">
    <property type="entry name" value="SLL5057 PROTEIN"/>
    <property type="match status" value="1"/>
</dbReference>
<dbReference type="Proteomes" id="UP001210380">
    <property type="component" value="Unassembled WGS sequence"/>
</dbReference>
<keyword evidence="5" id="KW-1185">Reference proteome</keyword>
<protein>
    <submittedName>
        <fullName evidence="4">Sugar transferase</fullName>
    </submittedName>
</protein>
<feature type="region of interest" description="Disordered" evidence="2">
    <location>
        <begin position="1"/>
        <end position="32"/>
    </location>
</feature>
<dbReference type="RefSeq" id="WP_270946754.1">
    <property type="nucleotide sequence ID" value="NZ_JAQGLA010000002.1"/>
</dbReference>
<comment type="caution">
    <text evidence="4">The sequence shown here is derived from an EMBL/GenBank/DDBJ whole genome shotgun (WGS) entry which is preliminary data.</text>
</comment>
<dbReference type="InterPro" id="IPR003362">
    <property type="entry name" value="Bact_transf"/>
</dbReference>
<evidence type="ECO:0000313" key="5">
    <source>
        <dbReference type="Proteomes" id="UP001210380"/>
    </source>
</evidence>
<proteinExistence type="inferred from homology"/>
<dbReference type="EMBL" id="JAQGLA010000002">
    <property type="protein sequence ID" value="MDA3624189.1"/>
    <property type="molecule type" value="Genomic_DNA"/>
</dbReference>
<gene>
    <name evidence="4" type="ORF">OU415_02005</name>
</gene>
<dbReference type="GO" id="GO:0016740">
    <property type="term" value="F:transferase activity"/>
    <property type="evidence" value="ECO:0007669"/>
    <property type="project" value="UniProtKB-KW"/>
</dbReference>
<evidence type="ECO:0000256" key="2">
    <source>
        <dbReference type="SAM" id="MobiDB-lite"/>
    </source>
</evidence>